<dbReference type="GO" id="GO:0004553">
    <property type="term" value="F:hydrolase activity, hydrolyzing O-glycosyl compounds"/>
    <property type="evidence" value="ECO:0007669"/>
    <property type="project" value="InterPro"/>
</dbReference>
<dbReference type="EMBL" id="FJ918956">
    <property type="protein sequence ID" value="ACR24659.1"/>
    <property type="molecule type" value="Genomic_DNA"/>
</dbReference>
<feature type="non-terminal residue" evidence="5">
    <location>
        <position position="86"/>
    </location>
</feature>
<keyword evidence="5" id="KW-0326">Glycosidase</keyword>
<keyword evidence="1 5" id="KW-0378">Hydrolase</keyword>
<keyword evidence="5" id="KW-0858">Xylan degradation</keyword>
<reference evidence="5" key="2">
    <citation type="journal article" date="2012" name="PLoS ONE">
        <title>Phylogenetic diversity and environment-specific distributions of glycosyl hydrolase family 10 xylanases in geographically distant soils.</title>
        <authorList>
            <person name="Wang G."/>
            <person name="Meng K."/>
            <person name="Luo H."/>
            <person name="Wang Y."/>
            <person name="Huang H."/>
            <person name="Shi P."/>
            <person name="Yang P."/>
            <person name="Zhang Z."/>
            <person name="Yao B."/>
        </authorList>
    </citation>
    <scope>NUCLEOTIDE SEQUENCE</scope>
</reference>
<dbReference type="GO" id="GO:0045493">
    <property type="term" value="P:xylan catabolic process"/>
    <property type="evidence" value="ECO:0007669"/>
    <property type="project" value="UniProtKB-KW"/>
</dbReference>
<sequence length="86" mass="9553">YDWDVANEPLETLGSELDHNVITATLGEGWIVRAFQQVRRLDPSAELYLNESLAERPGEKHQGLLTLVRRLISAGAPIDGLGFQSH</sequence>
<evidence type="ECO:0000256" key="1">
    <source>
        <dbReference type="ARBA" id="ARBA00022801"/>
    </source>
</evidence>
<organism evidence="5">
    <name type="scientific">uncultured organism</name>
    <dbReference type="NCBI Taxonomy" id="155900"/>
    <lineage>
        <taxon>unclassified sequences</taxon>
        <taxon>environmental samples</taxon>
    </lineage>
</organism>
<dbReference type="AlphaFoldDB" id="C4PD41"/>
<keyword evidence="2" id="KW-0119">Carbohydrate metabolism</keyword>
<dbReference type="PROSITE" id="PS51760">
    <property type="entry name" value="GH10_2"/>
    <property type="match status" value="1"/>
</dbReference>
<dbReference type="SUPFAM" id="SSF51445">
    <property type="entry name" value="(Trans)glycosidases"/>
    <property type="match status" value="1"/>
</dbReference>
<name>C4PD41_9ZZZZ</name>
<feature type="domain" description="GH10" evidence="4">
    <location>
        <begin position="1"/>
        <end position="86"/>
    </location>
</feature>
<dbReference type="InterPro" id="IPR017853">
    <property type="entry name" value="GH"/>
</dbReference>
<keyword evidence="3" id="KW-0624">Polysaccharide degradation</keyword>
<dbReference type="InterPro" id="IPR001000">
    <property type="entry name" value="GH10_dom"/>
</dbReference>
<proteinExistence type="predicted"/>
<dbReference type="Pfam" id="PF00331">
    <property type="entry name" value="Glyco_hydro_10"/>
    <property type="match status" value="1"/>
</dbReference>
<protein>
    <submittedName>
        <fullName evidence="5">Putative glycosyl hydrolase family 10 xylanase</fullName>
    </submittedName>
</protein>
<evidence type="ECO:0000256" key="2">
    <source>
        <dbReference type="ARBA" id="ARBA00023277"/>
    </source>
</evidence>
<evidence type="ECO:0000313" key="5">
    <source>
        <dbReference type="EMBL" id="ACR24659.1"/>
    </source>
</evidence>
<evidence type="ECO:0000259" key="4">
    <source>
        <dbReference type="PROSITE" id="PS51760"/>
    </source>
</evidence>
<accession>C4PD41</accession>
<reference evidence="5" key="1">
    <citation type="submission" date="2009-04" db="EMBL/GenBank/DDBJ databases">
        <authorList>
            <person name="Wang G.Z."/>
            <person name="Luo H.Y."/>
            <person name="Wang Y.R."/>
            <person name="Yang P.L."/>
            <person name="Meng K."/>
            <person name="Yao B."/>
        </authorList>
    </citation>
    <scope>NUCLEOTIDE SEQUENCE</scope>
</reference>
<feature type="non-terminal residue" evidence="5">
    <location>
        <position position="1"/>
    </location>
</feature>
<evidence type="ECO:0000256" key="3">
    <source>
        <dbReference type="ARBA" id="ARBA00023326"/>
    </source>
</evidence>
<dbReference type="Gene3D" id="3.20.20.80">
    <property type="entry name" value="Glycosidases"/>
    <property type="match status" value="1"/>
</dbReference>